<name>A0ACA9SG53_9GLOM</name>
<organism evidence="1 2">
    <name type="scientific">Racocetra persica</name>
    <dbReference type="NCBI Taxonomy" id="160502"/>
    <lineage>
        <taxon>Eukaryota</taxon>
        <taxon>Fungi</taxon>
        <taxon>Fungi incertae sedis</taxon>
        <taxon>Mucoromycota</taxon>
        <taxon>Glomeromycotina</taxon>
        <taxon>Glomeromycetes</taxon>
        <taxon>Diversisporales</taxon>
        <taxon>Gigasporaceae</taxon>
        <taxon>Racocetra</taxon>
    </lineage>
</organism>
<keyword evidence="2" id="KW-1185">Reference proteome</keyword>
<gene>
    <name evidence="1" type="ORF">RPERSI_LOCUS30764</name>
</gene>
<dbReference type="EMBL" id="CAJVQC010121297">
    <property type="protein sequence ID" value="CAG8838679.1"/>
    <property type="molecule type" value="Genomic_DNA"/>
</dbReference>
<evidence type="ECO:0000313" key="1">
    <source>
        <dbReference type="EMBL" id="CAG8838679.1"/>
    </source>
</evidence>
<dbReference type="Proteomes" id="UP000789920">
    <property type="component" value="Unassembled WGS sequence"/>
</dbReference>
<evidence type="ECO:0000313" key="2">
    <source>
        <dbReference type="Proteomes" id="UP000789920"/>
    </source>
</evidence>
<protein>
    <submittedName>
        <fullName evidence="1">5815_t:CDS:1</fullName>
    </submittedName>
</protein>
<sequence>RIYHIEEEIMKKVFNKIDTDSNDFVNVDELYNFMKSRSKHKKD</sequence>
<accession>A0ACA9SG53</accession>
<comment type="caution">
    <text evidence="1">The sequence shown here is derived from an EMBL/GenBank/DDBJ whole genome shotgun (WGS) entry which is preliminary data.</text>
</comment>
<proteinExistence type="predicted"/>
<reference evidence="1" key="1">
    <citation type="submission" date="2021-06" db="EMBL/GenBank/DDBJ databases">
        <authorList>
            <person name="Kallberg Y."/>
            <person name="Tangrot J."/>
            <person name="Rosling A."/>
        </authorList>
    </citation>
    <scope>NUCLEOTIDE SEQUENCE</scope>
    <source>
        <strain evidence="1">MA461A</strain>
    </source>
</reference>
<feature type="non-terminal residue" evidence="1">
    <location>
        <position position="43"/>
    </location>
</feature>
<feature type="non-terminal residue" evidence="1">
    <location>
        <position position="1"/>
    </location>
</feature>